<comment type="caution">
    <text evidence="2">The sequence shown here is derived from an EMBL/GenBank/DDBJ whole genome shotgun (WGS) entry which is preliminary data.</text>
</comment>
<feature type="region of interest" description="Disordered" evidence="1">
    <location>
        <begin position="44"/>
        <end position="63"/>
    </location>
</feature>
<reference evidence="2" key="1">
    <citation type="journal article" date="2019" name="bioRxiv">
        <title>The Genome of the Zebra Mussel, Dreissena polymorpha: A Resource for Invasive Species Research.</title>
        <authorList>
            <person name="McCartney M.A."/>
            <person name="Auch B."/>
            <person name="Kono T."/>
            <person name="Mallez S."/>
            <person name="Zhang Y."/>
            <person name="Obille A."/>
            <person name="Becker A."/>
            <person name="Abrahante J.E."/>
            <person name="Garbe J."/>
            <person name="Badalamenti J.P."/>
            <person name="Herman A."/>
            <person name="Mangelson H."/>
            <person name="Liachko I."/>
            <person name="Sullivan S."/>
            <person name="Sone E.D."/>
            <person name="Koren S."/>
            <person name="Silverstein K.A.T."/>
            <person name="Beckman K.B."/>
            <person name="Gohl D.M."/>
        </authorList>
    </citation>
    <scope>NUCLEOTIDE SEQUENCE</scope>
    <source>
        <strain evidence="2">Duluth1</strain>
        <tissue evidence="2">Whole animal</tissue>
    </source>
</reference>
<dbReference type="Proteomes" id="UP000828390">
    <property type="component" value="Unassembled WGS sequence"/>
</dbReference>
<dbReference type="EMBL" id="JAIWYP010000002">
    <property type="protein sequence ID" value="KAH3871770.1"/>
    <property type="molecule type" value="Genomic_DNA"/>
</dbReference>
<protein>
    <recommendedName>
        <fullName evidence="4">DDE-1 domain-containing protein</fullName>
    </recommendedName>
</protein>
<gene>
    <name evidence="2" type="ORF">DPMN_034984</name>
</gene>
<name>A0A9D4RMJ5_DREPO</name>
<organism evidence="2 3">
    <name type="scientific">Dreissena polymorpha</name>
    <name type="common">Zebra mussel</name>
    <name type="synonym">Mytilus polymorpha</name>
    <dbReference type="NCBI Taxonomy" id="45954"/>
    <lineage>
        <taxon>Eukaryota</taxon>
        <taxon>Metazoa</taxon>
        <taxon>Spiralia</taxon>
        <taxon>Lophotrochozoa</taxon>
        <taxon>Mollusca</taxon>
        <taxon>Bivalvia</taxon>
        <taxon>Autobranchia</taxon>
        <taxon>Heteroconchia</taxon>
        <taxon>Euheterodonta</taxon>
        <taxon>Imparidentia</taxon>
        <taxon>Neoheterodontei</taxon>
        <taxon>Myida</taxon>
        <taxon>Dreissenoidea</taxon>
        <taxon>Dreissenidae</taxon>
        <taxon>Dreissena</taxon>
    </lineage>
</organism>
<evidence type="ECO:0008006" key="4">
    <source>
        <dbReference type="Google" id="ProtNLM"/>
    </source>
</evidence>
<accession>A0A9D4RMJ5</accession>
<feature type="compositionally biased region" description="Basic and acidic residues" evidence="1">
    <location>
        <begin position="48"/>
        <end position="59"/>
    </location>
</feature>
<keyword evidence="3" id="KW-1185">Reference proteome</keyword>
<reference evidence="2" key="2">
    <citation type="submission" date="2020-11" db="EMBL/GenBank/DDBJ databases">
        <authorList>
            <person name="McCartney M.A."/>
            <person name="Auch B."/>
            <person name="Kono T."/>
            <person name="Mallez S."/>
            <person name="Becker A."/>
            <person name="Gohl D.M."/>
            <person name="Silverstein K.A.T."/>
            <person name="Koren S."/>
            <person name="Bechman K.B."/>
            <person name="Herman A."/>
            <person name="Abrahante J.E."/>
            <person name="Garbe J."/>
        </authorList>
    </citation>
    <scope>NUCLEOTIDE SEQUENCE</scope>
    <source>
        <strain evidence="2">Duluth1</strain>
        <tissue evidence="2">Whole animal</tissue>
    </source>
</reference>
<sequence>MSAAEMAKKLTLLDAMHMLTKAWNCVTDVTIRNCFAKAGFTKGTAPEKQMETAPEKPMETAEPPESMNAISFAEYVQHDDDLECHGMPTDDDICSDMLREEEERRNHIEFNNDNEDAEEEDADTPIRLPVTASDARKALEEVRRFLEDTGCSDYKTFYDLEDLVEKVAEKSRRQTKITEFINWIP</sequence>
<dbReference type="AlphaFoldDB" id="A0A9D4RMJ5"/>
<evidence type="ECO:0000256" key="1">
    <source>
        <dbReference type="SAM" id="MobiDB-lite"/>
    </source>
</evidence>
<evidence type="ECO:0000313" key="3">
    <source>
        <dbReference type="Proteomes" id="UP000828390"/>
    </source>
</evidence>
<proteinExistence type="predicted"/>
<evidence type="ECO:0000313" key="2">
    <source>
        <dbReference type="EMBL" id="KAH3871770.1"/>
    </source>
</evidence>